<keyword evidence="2" id="KW-0614">Plasmid</keyword>
<sequence>MGRKISDNSRVVGGYTLVEMLVALLVSSVLLTCILGSYIQTSEYYRDQQIKAQVDEKARVLLDMLAFDIRMMGAGIPFYQKNFRVGGVGLSDMPQPILTESTATRIVMRLNQEGAETVLIDQFDPNFTFTMRVLSTENIRWGDLIYISNVSTGEYDGFGGTVVDISGDQVTVQPGFAASAGAVFKAGSVVHVVSPVIYEAWGDWVNRSDNRGQWAWMDKASFSLDYLAEDGVQIVLPMTVDDILNSLGRIRITATATSETPLSTGELYVGTARQEVMLRNLLISRTWLR</sequence>
<proteinExistence type="predicted"/>
<geneLocation type="plasmid" evidence="2">
    <name>fosmid 1D</name>
</geneLocation>
<keyword evidence="1" id="KW-1133">Transmembrane helix</keyword>
<organism evidence="2">
    <name type="scientific">wastewater metagenome</name>
    <dbReference type="NCBI Taxonomy" id="527639"/>
    <lineage>
        <taxon>unclassified sequences</taxon>
        <taxon>metagenomes</taxon>
        <taxon>ecological metagenomes</taxon>
    </lineage>
</organism>
<keyword evidence="1" id="KW-0472">Membrane</keyword>
<accession>A0A0A8KXS4</accession>
<dbReference type="NCBIfam" id="TIGR02532">
    <property type="entry name" value="IV_pilin_GFxxxE"/>
    <property type="match status" value="1"/>
</dbReference>
<keyword evidence="1" id="KW-0812">Transmembrane</keyword>
<name>A0A0A8KXS4_9ZZZZ</name>
<reference evidence="2" key="1">
    <citation type="journal article" date="2015" name="Res. Microbiol.">
        <title>New FeFe-hydrogenase genes identified in a metagenomic fosmid library from a municipal wastewater treatment plant as revealed by high-throughput sequencing.</title>
        <authorList>
            <person name="Tomazetto G."/>
            <person name="Wibberg D."/>
            <person name="Schluter A."/>
            <person name="Oliveira V.M."/>
        </authorList>
    </citation>
    <scope>NUCLEOTIDE SEQUENCE</scope>
    <source>
        <plasmid evidence="2">fosmid 1D</plasmid>
    </source>
</reference>
<feature type="transmembrane region" description="Helical" evidence="1">
    <location>
        <begin position="20"/>
        <end position="39"/>
    </location>
</feature>
<gene>
    <name evidence="2" type="ORF">WWTP_pFosmid_1D_0021</name>
</gene>
<dbReference type="EMBL" id="HG796236">
    <property type="protein sequence ID" value="CDL65354.1"/>
    <property type="molecule type" value="Genomic_DNA"/>
</dbReference>
<dbReference type="Pfam" id="PF07963">
    <property type="entry name" value="N_methyl"/>
    <property type="match status" value="1"/>
</dbReference>
<evidence type="ECO:0000313" key="2">
    <source>
        <dbReference type="EMBL" id="CDL65354.1"/>
    </source>
</evidence>
<dbReference type="AlphaFoldDB" id="A0A0A8KXS4"/>
<evidence type="ECO:0000256" key="1">
    <source>
        <dbReference type="SAM" id="Phobius"/>
    </source>
</evidence>
<dbReference type="InterPro" id="IPR012902">
    <property type="entry name" value="N_methyl_site"/>
</dbReference>
<protein>
    <submittedName>
        <fullName evidence="2">Putative membrane protein</fullName>
    </submittedName>
</protein>